<evidence type="ECO:0000313" key="3">
    <source>
        <dbReference type="EMBL" id="MDN3493393.1"/>
    </source>
</evidence>
<keyword evidence="1" id="KW-0812">Transmembrane</keyword>
<dbReference type="EMBL" id="JASDDK010000004">
    <property type="protein sequence ID" value="MDN3493393.1"/>
    <property type="molecule type" value="Genomic_DNA"/>
</dbReference>
<sequence length="105" mass="12615">MTSGENQRLERAKKRVKRLKLFYIHLAGYIVFVALLLYNLYIVAGPYKNNIISLNLSIIVVWTVLIFVHGLHIFKGKRIFKKSWEDRKVERFLKEKKEEETTFWE</sequence>
<feature type="transmembrane region" description="Helical" evidence="1">
    <location>
        <begin position="54"/>
        <end position="74"/>
    </location>
</feature>
<dbReference type="RefSeq" id="WP_290207053.1">
    <property type="nucleotide sequence ID" value="NZ_JASDDK010000004.1"/>
</dbReference>
<name>A0ABT7ZWM6_9FLAO</name>
<feature type="domain" description="2TM" evidence="2">
    <location>
        <begin position="10"/>
        <end position="93"/>
    </location>
</feature>
<evidence type="ECO:0000313" key="4">
    <source>
        <dbReference type="Proteomes" id="UP001231197"/>
    </source>
</evidence>
<comment type="caution">
    <text evidence="3">The sequence shown here is derived from an EMBL/GenBank/DDBJ whole genome shotgun (WGS) entry which is preliminary data.</text>
</comment>
<dbReference type="Pfam" id="PF13239">
    <property type="entry name" value="2TM"/>
    <property type="match status" value="1"/>
</dbReference>
<evidence type="ECO:0000256" key="1">
    <source>
        <dbReference type="SAM" id="Phobius"/>
    </source>
</evidence>
<dbReference type="Proteomes" id="UP001231197">
    <property type="component" value="Unassembled WGS sequence"/>
</dbReference>
<accession>A0ABT7ZWM6</accession>
<gene>
    <name evidence="3" type="ORF">QMA06_11735</name>
</gene>
<keyword evidence="4" id="KW-1185">Reference proteome</keyword>
<proteinExistence type="predicted"/>
<feature type="transmembrane region" description="Helical" evidence="1">
    <location>
        <begin position="21"/>
        <end position="42"/>
    </location>
</feature>
<keyword evidence="1" id="KW-0472">Membrane</keyword>
<evidence type="ECO:0000259" key="2">
    <source>
        <dbReference type="Pfam" id="PF13239"/>
    </source>
</evidence>
<keyword evidence="1" id="KW-1133">Transmembrane helix</keyword>
<dbReference type="InterPro" id="IPR025698">
    <property type="entry name" value="2TM_dom"/>
</dbReference>
<protein>
    <submittedName>
        <fullName evidence="3">2TM domain-containing protein</fullName>
    </submittedName>
</protein>
<reference evidence="3 4" key="1">
    <citation type="journal article" date="2023" name="Int. J. Syst. Evol. Microbiol.">
        <title>Winogradskyella bathintestinalis sp. nov., isolated from the intestine of the deep-sea loosejaw dragonfish, Malacosteus niger.</title>
        <authorList>
            <person name="Uniacke-Lowe S."/>
            <person name="Johnson C.N."/>
            <person name="Stanton C."/>
            <person name="Hill C."/>
            <person name="Ross P."/>
        </authorList>
    </citation>
    <scope>NUCLEOTIDE SEQUENCE [LARGE SCALE GENOMIC DNA]</scope>
    <source>
        <strain evidence="3 4">APC 3343</strain>
    </source>
</reference>
<organism evidence="3 4">
    <name type="scientific">Winogradskyella bathintestinalis</name>
    <dbReference type="NCBI Taxonomy" id="3035208"/>
    <lineage>
        <taxon>Bacteria</taxon>
        <taxon>Pseudomonadati</taxon>
        <taxon>Bacteroidota</taxon>
        <taxon>Flavobacteriia</taxon>
        <taxon>Flavobacteriales</taxon>
        <taxon>Flavobacteriaceae</taxon>
        <taxon>Winogradskyella</taxon>
    </lineage>
</organism>